<reference evidence="1 2" key="1">
    <citation type="journal article" date="2020" name="Cell Rep.">
        <title>Local necrotic cells trigger systemic immune activation via gut microbiome dysbiosis in Drosophila.</title>
        <authorList>
            <person name="Kosakamoto H."/>
            <person name="Yamauchi T."/>
            <person name="Akuzawa-Tokita Y."/>
            <person name="Nishimura K."/>
            <person name="Soga T."/>
            <person name="Murakami T."/>
            <person name="Mori H."/>
            <person name="Yamamoto K."/>
            <person name="Miyazaki R."/>
            <person name="Koto A."/>
            <person name="Miura M."/>
            <person name="Obata F."/>
        </authorList>
    </citation>
    <scope>NUCLEOTIDE SEQUENCE [LARGE SCALE GENOMIC DNA]</scope>
    <source>
        <strain evidence="1 2">Ai</strain>
    </source>
</reference>
<protein>
    <submittedName>
        <fullName evidence="1">Uncharacterized protein</fullName>
    </submittedName>
</protein>
<evidence type="ECO:0000313" key="1">
    <source>
        <dbReference type="EMBL" id="GFE94493.1"/>
    </source>
</evidence>
<gene>
    <name evidence="1" type="ORF">DmAi_25520</name>
</gene>
<sequence>MTTRADKGFLTGYKNGKERRLGAVKRVLEERKRFWFR</sequence>
<dbReference type="Proteomes" id="UP000548726">
    <property type="component" value="Unassembled WGS sequence"/>
</dbReference>
<dbReference type="AlphaFoldDB" id="A0A6V8IA84"/>
<evidence type="ECO:0000313" key="2">
    <source>
        <dbReference type="Proteomes" id="UP000548726"/>
    </source>
</evidence>
<keyword evidence="2" id="KW-1185">Reference proteome</keyword>
<organism evidence="1 2">
    <name type="scientific">Acetobacter persici</name>
    <dbReference type="NCBI Taxonomy" id="1076596"/>
    <lineage>
        <taxon>Bacteria</taxon>
        <taxon>Pseudomonadati</taxon>
        <taxon>Pseudomonadota</taxon>
        <taxon>Alphaproteobacteria</taxon>
        <taxon>Acetobacterales</taxon>
        <taxon>Acetobacteraceae</taxon>
        <taxon>Acetobacter</taxon>
    </lineage>
</organism>
<accession>A0A6V8IA84</accession>
<comment type="caution">
    <text evidence="1">The sequence shown here is derived from an EMBL/GenBank/DDBJ whole genome shotgun (WGS) entry which is preliminary data.</text>
</comment>
<dbReference type="EMBL" id="BLJP01000013">
    <property type="protein sequence ID" value="GFE94493.1"/>
    <property type="molecule type" value="Genomic_DNA"/>
</dbReference>
<proteinExistence type="predicted"/>
<name>A0A6V8IA84_9PROT</name>